<sequence>MPPPQWCSRAQREWLEARMPDFVAARAQHNLPQFWSVVEAAWIQDWEDFDAQWEKKAVRRLGLIDGDEDTELVSQSSREDRWEFVEAGDQKIQWTNDEQTPWLEARLPKYLNAKTTGDQSDFFVALDEGWFKKWPEEATNGLPAAESGVPLTAEETATLSAALKKRKKQLRSWFRNHVKTQRDSGAVPVKRNDTESLAAAIWKDQTRHRGPQVVEVYQKLYPDRVRKALKAEGFYRKHGEDIEWVAEDGETPGVELKKTLREQSAVRMTVMRRVTRALVDEEEPDVLERLEQEIVRLKELSSTEASSELTPERAQRSLDQLEGIVSNFHKILNEKTGWVGFTMVGGPTPNAGGALSLQVFSSGLTPAGHTFRQAHSNWKTAVSSPFTEFLKKCFPRSVRDAMALPDPVEDLDDLLKMSDDDAEEEAPTSPQANTWMPPVRIVWGVGYDPPKRTPFFSVHTHGAGCIHRFCAWVHPALPFKLCEHVCKSKVVQACADFLWLCCENAKLVVTHTKCMHTTFLNAQPLNTFALPSMLAARAAGHFDSLHMSTLLSEPKVLKATGAFVQSSGQFDGAAVG</sequence>
<accession>A0AAD7JW82</accession>
<name>A0AAD7JW82_9AGAR</name>
<reference evidence="1" key="1">
    <citation type="submission" date="2023-03" db="EMBL/GenBank/DDBJ databases">
        <title>Massive genome expansion in bonnet fungi (Mycena s.s.) driven by repeated elements and novel gene families across ecological guilds.</title>
        <authorList>
            <consortium name="Lawrence Berkeley National Laboratory"/>
            <person name="Harder C.B."/>
            <person name="Miyauchi S."/>
            <person name="Viragh M."/>
            <person name="Kuo A."/>
            <person name="Thoen E."/>
            <person name="Andreopoulos B."/>
            <person name="Lu D."/>
            <person name="Skrede I."/>
            <person name="Drula E."/>
            <person name="Henrissat B."/>
            <person name="Morin E."/>
            <person name="Kohler A."/>
            <person name="Barry K."/>
            <person name="LaButti K."/>
            <person name="Morin E."/>
            <person name="Salamov A."/>
            <person name="Lipzen A."/>
            <person name="Mereny Z."/>
            <person name="Hegedus B."/>
            <person name="Baldrian P."/>
            <person name="Stursova M."/>
            <person name="Weitz H."/>
            <person name="Taylor A."/>
            <person name="Grigoriev I.V."/>
            <person name="Nagy L.G."/>
            <person name="Martin F."/>
            <person name="Kauserud H."/>
        </authorList>
    </citation>
    <scope>NUCLEOTIDE SEQUENCE</scope>
    <source>
        <strain evidence="1">CBHHK182m</strain>
    </source>
</reference>
<evidence type="ECO:0000313" key="1">
    <source>
        <dbReference type="EMBL" id="KAJ7770721.1"/>
    </source>
</evidence>
<keyword evidence="2" id="KW-1185">Reference proteome</keyword>
<comment type="caution">
    <text evidence="1">The sequence shown here is derived from an EMBL/GenBank/DDBJ whole genome shotgun (WGS) entry which is preliminary data.</text>
</comment>
<gene>
    <name evidence="1" type="ORF">B0H16DRAFT_1452136</name>
</gene>
<evidence type="ECO:0000313" key="2">
    <source>
        <dbReference type="Proteomes" id="UP001215598"/>
    </source>
</evidence>
<protein>
    <submittedName>
        <fullName evidence="1">Uncharacterized protein</fullName>
    </submittedName>
</protein>
<organism evidence="1 2">
    <name type="scientific">Mycena metata</name>
    <dbReference type="NCBI Taxonomy" id="1033252"/>
    <lineage>
        <taxon>Eukaryota</taxon>
        <taxon>Fungi</taxon>
        <taxon>Dikarya</taxon>
        <taxon>Basidiomycota</taxon>
        <taxon>Agaricomycotina</taxon>
        <taxon>Agaricomycetes</taxon>
        <taxon>Agaricomycetidae</taxon>
        <taxon>Agaricales</taxon>
        <taxon>Marasmiineae</taxon>
        <taxon>Mycenaceae</taxon>
        <taxon>Mycena</taxon>
    </lineage>
</organism>
<dbReference type="AlphaFoldDB" id="A0AAD7JW82"/>
<dbReference type="EMBL" id="JARKIB010000016">
    <property type="protein sequence ID" value="KAJ7770721.1"/>
    <property type="molecule type" value="Genomic_DNA"/>
</dbReference>
<dbReference type="Proteomes" id="UP001215598">
    <property type="component" value="Unassembled WGS sequence"/>
</dbReference>
<proteinExistence type="predicted"/>